<name>A0A183F9P2_HELPZ</name>
<dbReference type="WBParaSite" id="HPBE_0000288401-mRNA-1">
    <property type="protein sequence ID" value="HPBE_0000288401-mRNA-1"/>
    <property type="gene ID" value="HPBE_0000288401"/>
</dbReference>
<sequence length="72" mass="8651">MATTKMNFFEKMANMLGHRYRHKAAQFPRRWEILKAVGKHELNWPAIKVDWKKVSQFIVSKQHKLLSVREDN</sequence>
<reference evidence="1 2" key="1">
    <citation type="submission" date="2018-11" db="EMBL/GenBank/DDBJ databases">
        <authorList>
            <consortium name="Pathogen Informatics"/>
        </authorList>
    </citation>
    <scope>NUCLEOTIDE SEQUENCE [LARGE SCALE GENOMIC DNA]</scope>
</reference>
<organism evidence="2 3">
    <name type="scientific">Heligmosomoides polygyrus</name>
    <name type="common">Parasitic roundworm</name>
    <dbReference type="NCBI Taxonomy" id="6339"/>
    <lineage>
        <taxon>Eukaryota</taxon>
        <taxon>Metazoa</taxon>
        <taxon>Ecdysozoa</taxon>
        <taxon>Nematoda</taxon>
        <taxon>Chromadorea</taxon>
        <taxon>Rhabditida</taxon>
        <taxon>Rhabditina</taxon>
        <taxon>Rhabditomorpha</taxon>
        <taxon>Strongyloidea</taxon>
        <taxon>Heligmosomidae</taxon>
        <taxon>Heligmosomoides</taxon>
    </lineage>
</organism>
<evidence type="ECO:0000313" key="2">
    <source>
        <dbReference type="Proteomes" id="UP000050761"/>
    </source>
</evidence>
<gene>
    <name evidence="1" type="ORF">HPBE_LOCUS2885</name>
</gene>
<dbReference type="OrthoDB" id="437at2759"/>
<reference evidence="3" key="2">
    <citation type="submission" date="2019-09" db="UniProtKB">
        <authorList>
            <consortium name="WormBaseParasite"/>
        </authorList>
    </citation>
    <scope>IDENTIFICATION</scope>
</reference>
<evidence type="ECO:0000313" key="1">
    <source>
        <dbReference type="EMBL" id="VDO29038.1"/>
    </source>
</evidence>
<evidence type="ECO:0000313" key="3">
    <source>
        <dbReference type="WBParaSite" id="HPBE_0000288401-mRNA-1"/>
    </source>
</evidence>
<protein>
    <submittedName>
        <fullName evidence="3">MADF domain-containing protein</fullName>
    </submittedName>
</protein>
<accession>A0A183F9P2</accession>
<dbReference type="EMBL" id="UZAH01005341">
    <property type="protein sequence ID" value="VDO29038.1"/>
    <property type="molecule type" value="Genomic_DNA"/>
</dbReference>
<dbReference type="AlphaFoldDB" id="A0A183F9P2"/>
<dbReference type="Proteomes" id="UP000050761">
    <property type="component" value="Unassembled WGS sequence"/>
</dbReference>
<keyword evidence="2" id="KW-1185">Reference proteome</keyword>
<proteinExistence type="predicted"/>
<accession>A0A3P7XGV4</accession>